<accession>A0A7R8Z5C7</accession>
<gene>
    <name evidence="1" type="ORF">TDIB3V08_LOCUS962</name>
</gene>
<name>A0A7R8Z5C7_TIMDO</name>
<proteinExistence type="predicted"/>
<dbReference type="EMBL" id="OA564511">
    <property type="protein sequence ID" value="CAD7194539.1"/>
    <property type="molecule type" value="Genomic_DNA"/>
</dbReference>
<sequence length="282" mass="32885">MIKKDWDREMKMDASETHPPIIINLAEEDNKYDDIEEVLATPLENTYKLCTDPPLNIPITIVIVLYLEEGTRKVDRNIYSLRDIHYLFVHWQQCKGSSSTILKDKLIEPLTLKKKQHKLKVAYSTNNIKKIYQQPKLNKTNQYEKKCHISTNLGFMQQRYQGTGNADKKQIKFLYILFFQNFITCSDVIFQIYKHITHVAKFKIRLPNASEALKDAGLKKSGDLPHVPSDVVHHGEHTVVDELPIVLNVLQEQSVLNSKEKRNVNNTKVHFFNKEKDSFTKY</sequence>
<evidence type="ECO:0000313" key="1">
    <source>
        <dbReference type="EMBL" id="CAD7194539.1"/>
    </source>
</evidence>
<reference evidence="1" key="1">
    <citation type="submission" date="2020-11" db="EMBL/GenBank/DDBJ databases">
        <authorList>
            <person name="Tran Van P."/>
        </authorList>
    </citation>
    <scope>NUCLEOTIDE SEQUENCE</scope>
</reference>
<organism evidence="1">
    <name type="scientific">Timema douglasi</name>
    <name type="common">Walking stick</name>
    <dbReference type="NCBI Taxonomy" id="61478"/>
    <lineage>
        <taxon>Eukaryota</taxon>
        <taxon>Metazoa</taxon>
        <taxon>Ecdysozoa</taxon>
        <taxon>Arthropoda</taxon>
        <taxon>Hexapoda</taxon>
        <taxon>Insecta</taxon>
        <taxon>Pterygota</taxon>
        <taxon>Neoptera</taxon>
        <taxon>Polyneoptera</taxon>
        <taxon>Phasmatodea</taxon>
        <taxon>Timematodea</taxon>
        <taxon>Timematoidea</taxon>
        <taxon>Timematidae</taxon>
        <taxon>Timema</taxon>
    </lineage>
</organism>
<protein>
    <submittedName>
        <fullName evidence="1">Uncharacterized protein</fullName>
    </submittedName>
</protein>
<dbReference type="AlphaFoldDB" id="A0A7R8Z5C7"/>